<evidence type="ECO:0000313" key="2">
    <source>
        <dbReference type="Proteomes" id="UP000189339"/>
    </source>
</evidence>
<dbReference type="Proteomes" id="UP000189339">
    <property type="component" value="Unassembled WGS sequence"/>
</dbReference>
<comment type="caution">
    <text evidence="1">The sequence shown here is derived from an EMBL/GenBank/DDBJ whole genome shotgun (WGS) entry which is preliminary data.</text>
</comment>
<dbReference type="EMBL" id="MSCW01000009">
    <property type="protein sequence ID" value="ONF42621.1"/>
    <property type="molecule type" value="Genomic_DNA"/>
</dbReference>
<proteinExistence type="predicted"/>
<accession>A0A1V2DQF3</accession>
<reference evidence="1 2" key="1">
    <citation type="submission" date="2016-12" db="EMBL/GenBank/DDBJ databases">
        <title>Marinobacter lutaoensis whole genome sequencing.</title>
        <authorList>
            <person name="Verma A."/>
            <person name="Krishnamurthi S."/>
        </authorList>
    </citation>
    <scope>NUCLEOTIDE SEQUENCE [LARGE SCALE GENOMIC DNA]</scope>
    <source>
        <strain evidence="1 2">T5054</strain>
    </source>
</reference>
<dbReference type="AlphaFoldDB" id="A0A1V2DQF3"/>
<protein>
    <submittedName>
        <fullName evidence="1">Uncharacterized protein</fullName>
    </submittedName>
</protein>
<keyword evidence="2" id="KW-1185">Reference proteome</keyword>
<sequence>MSHRLYEGLYEGLAECGVHPNHENAVEFAYKDVEHSVHDKERMPADSDLVCFWVKNAHKKGILFKLDVDVNKRRLMWFLGSIGVPFEDADTFVSKTIFESSVQ</sequence>
<gene>
    <name evidence="1" type="ORF">BTO32_15565</name>
</gene>
<dbReference type="RefSeq" id="WP_076725572.1">
    <property type="nucleotide sequence ID" value="NZ_MSCW01000009.1"/>
</dbReference>
<evidence type="ECO:0000313" key="1">
    <source>
        <dbReference type="EMBL" id="ONF42621.1"/>
    </source>
</evidence>
<organism evidence="1 2">
    <name type="scientific">Marinobacter lutaoensis</name>
    <dbReference type="NCBI Taxonomy" id="135739"/>
    <lineage>
        <taxon>Bacteria</taxon>
        <taxon>Pseudomonadati</taxon>
        <taxon>Pseudomonadota</taxon>
        <taxon>Gammaproteobacteria</taxon>
        <taxon>Pseudomonadales</taxon>
        <taxon>Marinobacteraceae</taxon>
        <taxon>Marinobacter</taxon>
    </lineage>
</organism>
<name>A0A1V2DQF3_9GAMM</name>